<evidence type="ECO:0000313" key="3">
    <source>
        <dbReference type="Proteomes" id="UP000294513"/>
    </source>
</evidence>
<dbReference type="InterPro" id="IPR004839">
    <property type="entry name" value="Aminotransferase_I/II_large"/>
</dbReference>
<proteinExistence type="predicted"/>
<gene>
    <name evidence="2" type="ORF">E1298_38185</name>
</gene>
<protein>
    <recommendedName>
        <fullName evidence="1">Aminotransferase class I/classII large domain-containing protein</fullName>
    </recommendedName>
</protein>
<dbReference type="Gene3D" id="3.40.640.10">
    <property type="entry name" value="Type I PLP-dependent aspartate aminotransferase-like (Major domain)"/>
    <property type="match status" value="1"/>
</dbReference>
<dbReference type="AlphaFoldDB" id="A0A4R5ABU0"/>
<dbReference type="OrthoDB" id="3544483at2"/>
<dbReference type="Pfam" id="PF00155">
    <property type="entry name" value="Aminotran_1_2"/>
    <property type="match status" value="1"/>
</dbReference>
<accession>A0A4R5ABU0</accession>
<feature type="domain" description="Aminotransferase class I/classII large" evidence="1">
    <location>
        <begin position="40"/>
        <end position="309"/>
    </location>
</feature>
<reference evidence="2 3" key="1">
    <citation type="submission" date="2019-03" db="EMBL/GenBank/DDBJ databases">
        <title>Draft genome sequences of novel Actinobacteria.</title>
        <authorList>
            <person name="Sahin N."/>
            <person name="Ay H."/>
            <person name="Saygin H."/>
        </authorList>
    </citation>
    <scope>NUCLEOTIDE SEQUENCE [LARGE SCALE GENOMIC DNA]</scope>
    <source>
        <strain evidence="2 3">H3C3</strain>
    </source>
</reference>
<dbReference type="InterPro" id="IPR015421">
    <property type="entry name" value="PyrdxlP-dep_Trfase_major"/>
</dbReference>
<evidence type="ECO:0000313" key="2">
    <source>
        <dbReference type="EMBL" id="TDD68670.1"/>
    </source>
</evidence>
<dbReference type="InterPro" id="IPR015424">
    <property type="entry name" value="PyrdxlP-dep_Trfase"/>
</dbReference>
<dbReference type="GO" id="GO:0030170">
    <property type="term" value="F:pyridoxal phosphate binding"/>
    <property type="evidence" value="ECO:0007669"/>
    <property type="project" value="InterPro"/>
</dbReference>
<sequence length="318" mass="34507">MIDFSGTAPRWTEEARRLWEDCVSFREESLWAVPMPQGDELLREWIGARFGLDPRFITITAGVRAAALTYARVHGVVHVERPTFGGVVRVLEFAGARVERHSWEALPSVPRSGALWVTSPARNPDGATLDAALCEELGRRAAEGQRVVVNGAYLWFAPGGVPDLAGADLLGSFHKIGGHGCRLGWVYSTSYFGEAVAELLGTTPSPVWQRCWARFAAKGGLDVLAEHAVTTARESAAAFLAEVPYRWPAAPHMLLPLVSGVGEEHALARLERLGFRLAPGRDFDCDVPALRVSFPGASPDDAVRLARAITGTGLFDRN</sequence>
<comment type="caution">
    <text evidence="2">The sequence shown here is derived from an EMBL/GenBank/DDBJ whole genome shotgun (WGS) entry which is preliminary data.</text>
</comment>
<dbReference type="RefSeq" id="WP_131902218.1">
    <property type="nucleotide sequence ID" value="NZ_SMKU01000335.1"/>
</dbReference>
<organism evidence="2 3">
    <name type="scientific">Actinomadura rubrisoli</name>
    <dbReference type="NCBI Taxonomy" id="2530368"/>
    <lineage>
        <taxon>Bacteria</taxon>
        <taxon>Bacillati</taxon>
        <taxon>Actinomycetota</taxon>
        <taxon>Actinomycetes</taxon>
        <taxon>Streptosporangiales</taxon>
        <taxon>Thermomonosporaceae</taxon>
        <taxon>Actinomadura</taxon>
    </lineage>
</organism>
<evidence type="ECO:0000259" key="1">
    <source>
        <dbReference type="Pfam" id="PF00155"/>
    </source>
</evidence>
<keyword evidence="3" id="KW-1185">Reference proteome</keyword>
<dbReference type="SUPFAM" id="SSF53383">
    <property type="entry name" value="PLP-dependent transferases"/>
    <property type="match status" value="1"/>
</dbReference>
<name>A0A4R5ABU0_9ACTN</name>
<dbReference type="Proteomes" id="UP000294513">
    <property type="component" value="Unassembled WGS sequence"/>
</dbReference>
<dbReference type="EMBL" id="SMKU01000335">
    <property type="protein sequence ID" value="TDD68670.1"/>
    <property type="molecule type" value="Genomic_DNA"/>
</dbReference>